<evidence type="ECO:0000313" key="1">
    <source>
        <dbReference type="EMBL" id="AEA43988.1"/>
    </source>
</evidence>
<reference evidence="1 2" key="1">
    <citation type="journal article" date="2011" name="Stand. Genomic Sci.">
        <title>Complete genome sequence of the gliding freshwater bacterium Fluviicola taffensis type strain (RW262).</title>
        <authorList>
            <person name="Woyke T."/>
            <person name="Chertkov O."/>
            <person name="Lapidus A."/>
            <person name="Nolan M."/>
            <person name="Lucas S."/>
            <person name="Del Rio T.G."/>
            <person name="Tice H."/>
            <person name="Cheng J.F."/>
            <person name="Tapia R."/>
            <person name="Han C."/>
            <person name="Goodwin L."/>
            <person name="Pitluck S."/>
            <person name="Liolios K."/>
            <person name="Pagani I."/>
            <person name="Ivanova N."/>
            <person name="Huntemann M."/>
            <person name="Mavromatis K."/>
            <person name="Mikhailova N."/>
            <person name="Pati A."/>
            <person name="Chen A."/>
            <person name="Palaniappan K."/>
            <person name="Land M."/>
            <person name="Hauser L."/>
            <person name="Brambilla E.M."/>
            <person name="Rohde M."/>
            <person name="Mwirichia R."/>
            <person name="Sikorski J."/>
            <person name="Tindall B.J."/>
            <person name="Goker M."/>
            <person name="Bristow J."/>
            <person name="Eisen J.A."/>
            <person name="Markowitz V."/>
            <person name="Hugenholtz P."/>
            <person name="Klenk H.P."/>
            <person name="Kyrpides N.C."/>
        </authorList>
    </citation>
    <scope>NUCLEOTIDE SEQUENCE [LARGE SCALE GENOMIC DNA]</scope>
    <source>
        <strain evidence="2">DSM 16823 / RW262 / RW262</strain>
    </source>
</reference>
<protein>
    <submittedName>
        <fullName evidence="1">Uncharacterized protein</fullName>
    </submittedName>
</protein>
<name>F2IK85_FLUTR</name>
<dbReference type="OrthoDB" id="1467427at2"/>
<dbReference type="EMBL" id="CP002542">
    <property type="protein sequence ID" value="AEA43988.1"/>
    <property type="molecule type" value="Genomic_DNA"/>
</dbReference>
<proteinExistence type="predicted"/>
<dbReference type="AlphaFoldDB" id="F2IK85"/>
<dbReference type="STRING" id="755732.Fluta_2002"/>
<accession>F2IK85</accession>
<reference evidence="2" key="2">
    <citation type="submission" date="2011-02" db="EMBL/GenBank/DDBJ databases">
        <title>The complete genome of Fluviicola taffensis DSM 16823.</title>
        <authorList>
            <consortium name="US DOE Joint Genome Institute (JGI-PGF)"/>
            <person name="Lucas S."/>
            <person name="Copeland A."/>
            <person name="Lapidus A."/>
            <person name="Bruce D."/>
            <person name="Goodwin L."/>
            <person name="Pitluck S."/>
            <person name="Kyrpides N."/>
            <person name="Mavromatis K."/>
            <person name="Ivanova N."/>
            <person name="Mikhailova N."/>
            <person name="Pagani I."/>
            <person name="Chertkov O."/>
            <person name="Detter J.C."/>
            <person name="Han C."/>
            <person name="Tapia R."/>
            <person name="Land M."/>
            <person name="Hauser L."/>
            <person name="Markowitz V."/>
            <person name="Cheng J.-F."/>
            <person name="Hugenholtz P."/>
            <person name="Woyke T."/>
            <person name="Wu D."/>
            <person name="Tindall B."/>
            <person name="Pomrenke H.G."/>
            <person name="Brambilla E."/>
            <person name="Klenk H.-P."/>
            <person name="Eisen J.A."/>
        </authorList>
    </citation>
    <scope>NUCLEOTIDE SEQUENCE [LARGE SCALE GENOMIC DNA]</scope>
    <source>
        <strain evidence="2">DSM 16823 / RW262 / RW262</strain>
    </source>
</reference>
<gene>
    <name evidence="1" type="ordered locus">Fluta_2002</name>
</gene>
<organism evidence="1 2">
    <name type="scientific">Fluviicola taffensis (strain DSM 16823 / NCIMB 13979 / RW262)</name>
    <dbReference type="NCBI Taxonomy" id="755732"/>
    <lineage>
        <taxon>Bacteria</taxon>
        <taxon>Pseudomonadati</taxon>
        <taxon>Bacteroidota</taxon>
        <taxon>Flavobacteriia</taxon>
        <taxon>Flavobacteriales</taxon>
        <taxon>Crocinitomicaceae</taxon>
        <taxon>Fluviicola</taxon>
    </lineage>
</organism>
<dbReference type="HOGENOM" id="CLU_108458_0_0_10"/>
<dbReference type="eggNOG" id="ENOG50326IS">
    <property type="taxonomic scope" value="Bacteria"/>
</dbReference>
<keyword evidence="2" id="KW-1185">Reference proteome</keyword>
<evidence type="ECO:0000313" key="2">
    <source>
        <dbReference type="Proteomes" id="UP000007463"/>
    </source>
</evidence>
<sequence length="215" mass="24097">MSSDLNLYIHFNFALENATKEVTIQIAELDFKALKQGGYKLCFAKNVNEEFDVVWQCYSDYLSTNVFSWTPQFQLFGTNAFIPQQVIKTITNVENCSLGNTCVLNEAGFLEKQKSGGNVGALTMENQYGFIHGGLKQLSTGISGQMLSSPVYVSKLNQLKGEILLTPKDILCVWFQQSIQVGMMISKKPSNSISLDLTSEQSLTCLYENQEWKLI</sequence>
<dbReference type="KEGG" id="fte:Fluta_2002"/>
<dbReference type="Proteomes" id="UP000007463">
    <property type="component" value="Chromosome"/>
</dbReference>
<dbReference type="RefSeq" id="WP_013686758.1">
    <property type="nucleotide sequence ID" value="NC_015321.1"/>
</dbReference>